<evidence type="ECO:0000313" key="3">
    <source>
        <dbReference type="EMBL" id="OJJ89612.1"/>
    </source>
</evidence>
<feature type="region of interest" description="Disordered" evidence="2">
    <location>
        <begin position="261"/>
        <end position="301"/>
    </location>
</feature>
<dbReference type="AlphaFoldDB" id="A0A1L9W0C9"/>
<feature type="compositionally biased region" description="Low complexity" evidence="2">
    <location>
        <begin position="286"/>
        <end position="301"/>
    </location>
</feature>
<keyword evidence="4" id="KW-1185">Reference proteome</keyword>
<dbReference type="STRING" id="1160497.A0A1L9W0C9"/>
<keyword evidence="1" id="KW-0175">Coiled coil</keyword>
<feature type="region of interest" description="Disordered" evidence="2">
    <location>
        <begin position="112"/>
        <end position="146"/>
    </location>
</feature>
<feature type="region of interest" description="Disordered" evidence="2">
    <location>
        <begin position="1"/>
        <end position="22"/>
    </location>
</feature>
<protein>
    <submittedName>
        <fullName evidence="3">Uncharacterized protein</fullName>
    </submittedName>
</protein>
<dbReference type="OrthoDB" id="5397087at2759"/>
<sequence length="424" mass="47219">MPSPDLDLDVSPIPRSREENQERAFIAASRRKDRSLDARLESANRASMLHKKRTGKSLHITKDIVEKEAMYEEVDERYQEKRIRMLQAQNMQIEEQLNRQLLTALAVRNHRGSTSSASSATTNSVTSASPKPLASHQNFRRATSMAPRSSIDEVRKMSLDLSSVRSSVSEGMQTGALNSPMIMENSYTMSPGYDTIASPQHTQPEWYNQVPAYVQQTQWPQQWTGFQPQQEQPHVMQDYISQMPMNVAATRPFRDRFASAPEIPLHGMPTNSLSLMSTAHAPAPAQQEQSVQRSQHSRVQSEPNMSMAMMMHNLQQQQAQSQQPISKPASPKTQPTPDAYSSPSTPPQSPRTTSVSVGTMGVSQPDAETLGKNDEGILFAQGLDPDFDEFSQFALGLGTTTELSEREPFGFEDFVTLDDFTAAA</sequence>
<dbReference type="EMBL" id="KV878888">
    <property type="protein sequence ID" value="OJJ89612.1"/>
    <property type="molecule type" value="Genomic_DNA"/>
</dbReference>
<organism evidence="3 4">
    <name type="scientific">Aspergillus glaucus CBS 516.65</name>
    <dbReference type="NCBI Taxonomy" id="1160497"/>
    <lineage>
        <taxon>Eukaryota</taxon>
        <taxon>Fungi</taxon>
        <taxon>Dikarya</taxon>
        <taxon>Ascomycota</taxon>
        <taxon>Pezizomycotina</taxon>
        <taxon>Eurotiomycetes</taxon>
        <taxon>Eurotiomycetidae</taxon>
        <taxon>Eurotiales</taxon>
        <taxon>Aspergillaceae</taxon>
        <taxon>Aspergillus</taxon>
        <taxon>Aspergillus subgen. Aspergillus</taxon>
    </lineage>
</organism>
<gene>
    <name evidence="3" type="ORF">ASPGLDRAFT_78730</name>
</gene>
<proteinExistence type="predicted"/>
<dbReference type="GeneID" id="34466239"/>
<feature type="compositionally biased region" description="Low complexity" evidence="2">
    <location>
        <begin position="113"/>
        <end position="129"/>
    </location>
</feature>
<name>A0A1L9W0C9_ASPGL</name>
<evidence type="ECO:0000313" key="4">
    <source>
        <dbReference type="Proteomes" id="UP000184300"/>
    </source>
</evidence>
<feature type="region of interest" description="Disordered" evidence="2">
    <location>
        <begin position="314"/>
        <end position="361"/>
    </location>
</feature>
<feature type="coiled-coil region" evidence="1">
    <location>
        <begin position="71"/>
        <end position="103"/>
    </location>
</feature>
<dbReference type="RefSeq" id="XP_022406274.1">
    <property type="nucleotide sequence ID" value="XM_022549979.1"/>
</dbReference>
<feature type="compositionally biased region" description="Low complexity" evidence="2">
    <location>
        <begin position="315"/>
        <end position="332"/>
    </location>
</feature>
<evidence type="ECO:0000256" key="2">
    <source>
        <dbReference type="SAM" id="MobiDB-lite"/>
    </source>
</evidence>
<reference evidence="4" key="1">
    <citation type="journal article" date="2017" name="Genome Biol.">
        <title>Comparative genomics reveals high biological diversity and specific adaptations in the industrially and medically important fungal genus Aspergillus.</title>
        <authorList>
            <person name="de Vries R.P."/>
            <person name="Riley R."/>
            <person name="Wiebenga A."/>
            <person name="Aguilar-Osorio G."/>
            <person name="Amillis S."/>
            <person name="Uchima C.A."/>
            <person name="Anderluh G."/>
            <person name="Asadollahi M."/>
            <person name="Askin M."/>
            <person name="Barry K."/>
            <person name="Battaglia E."/>
            <person name="Bayram O."/>
            <person name="Benocci T."/>
            <person name="Braus-Stromeyer S.A."/>
            <person name="Caldana C."/>
            <person name="Canovas D."/>
            <person name="Cerqueira G.C."/>
            <person name="Chen F."/>
            <person name="Chen W."/>
            <person name="Choi C."/>
            <person name="Clum A."/>
            <person name="Dos Santos R.A."/>
            <person name="Damasio A.R."/>
            <person name="Diallinas G."/>
            <person name="Emri T."/>
            <person name="Fekete E."/>
            <person name="Flipphi M."/>
            <person name="Freyberg S."/>
            <person name="Gallo A."/>
            <person name="Gournas C."/>
            <person name="Habgood R."/>
            <person name="Hainaut M."/>
            <person name="Harispe M.L."/>
            <person name="Henrissat B."/>
            <person name="Hilden K.S."/>
            <person name="Hope R."/>
            <person name="Hossain A."/>
            <person name="Karabika E."/>
            <person name="Karaffa L."/>
            <person name="Karanyi Z."/>
            <person name="Krasevec N."/>
            <person name="Kuo A."/>
            <person name="Kusch H."/>
            <person name="LaButti K."/>
            <person name="Lagendijk E.L."/>
            <person name="Lapidus A."/>
            <person name="Levasseur A."/>
            <person name="Lindquist E."/>
            <person name="Lipzen A."/>
            <person name="Logrieco A.F."/>
            <person name="MacCabe A."/>
            <person name="Maekelae M.R."/>
            <person name="Malavazi I."/>
            <person name="Melin P."/>
            <person name="Meyer V."/>
            <person name="Mielnichuk N."/>
            <person name="Miskei M."/>
            <person name="Molnar A.P."/>
            <person name="Mule G."/>
            <person name="Ngan C.Y."/>
            <person name="Orejas M."/>
            <person name="Orosz E."/>
            <person name="Ouedraogo J.P."/>
            <person name="Overkamp K.M."/>
            <person name="Park H.-S."/>
            <person name="Perrone G."/>
            <person name="Piumi F."/>
            <person name="Punt P.J."/>
            <person name="Ram A.F."/>
            <person name="Ramon A."/>
            <person name="Rauscher S."/>
            <person name="Record E."/>
            <person name="Riano-Pachon D.M."/>
            <person name="Robert V."/>
            <person name="Roehrig J."/>
            <person name="Ruller R."/>
            <person name="Salamov A."/>
            <person name="Salih N.S."/>
            <person name="Samson R.A."/>
            <person name="Sandor E."/>
            <person name="Sanguinetti M."/>
            <person name="Schuetze T."/>
            <person name="Sepcic K."/>
            <person name="Shelest E."/>
            <person name="Sherlock G."/>
            <person name="Sophianopoulou V."/>
            <person name="Squina F.M."/>
            <person name="Sun H."/>
            <person name="Susca A."/>
            <person name="Todd R.B."/>
            <person name="Tsang A."/>
            <person name="Unkles S.E."/>
            <person name="van de Wiele N."/>
            <person name="van Rossen-Uffink D."/>
            <person name="Oliveira J.V."/>
            <person name="Vesth T.C."/>
            <person name="Visser J."/>
            <person name="Yu J.-H."/>
            <person name="Zhou M."/>
            <person name="Andersen M.R."/>
            <person name="Archer D.B."/>
            <person name="Baker S.E."/>
            <person name="Benoit I."/>
            <person name="Brakhage A.A."/>
            <person name="Braus G.H."/>
            <person name="Fischer R."/>
            <person name="Frisvad J.C."/>
            <person name="Goldman G.H."/>
            <person name="Houbraken J."/>
            <person name="Oakley B."/>
            <person name="Pocsi I."/>
            <person name="Scazzocchio C."/>
            <person name="Seiboth B."/>
            <person name="vanKuyk P.A."/>
            <person name="Wortman J."/>
            <person name="Dyer P.S."/>
            <person name="Grigoriev I.V."/>
        </authorList>
    </citation>
    <scope>NUCLEOTIDE SEQUENCE [LARGE SCALE GENOMIC DNA]</scope>
    <source>
        <strain evidence="4">CBS 516.65</strain>
    </source>
</reference>
<dbReference type="Proteomes" id="UP000184300">
    <property type="component" value="Unassembled WGS sequence"/>
</dbReference>
<accession>A0A1L9W0C9</accession>
<dbReference type="VEuPathDB" id="FungiDB:ASPGLDRAFT_78730"/>
<evidence type="ECO:0000256" key="1">
    <source>
        <dbReference type="SAM" id="Coils"/>
    </source>
</evidence>